<organism evidence="1 2">
    <name type="scientific">Xenopus laevis</name>
    <name type="common">African clawed frog</name>
    <dbReference type="NCBI Taxonomy" id="8355"/>
    <lineage>
        <taxon>Eukaryota</taxon>
        <taxon>Metazoa</taxon>
        <taxon>Chordata</taxon>
        <taxon>Craniata</taxon>
        <taxon>Vertebrata</taxon>
        <taxon>Euteleostomi</taxon>
        <taxon>Amphibia</taxon>
        <taxon>Batrachia</taxon>
        <taxon>Anura</taxon>
        <taxon>Pipoidea</taxon>
        <taxon>Pipidae</taxon>
        <taxon>Xenopodinae</taxon>
        <taxon>Xenopus</taxon>
        <taxon>Xenopus</taxon>
    </lineage>
</organism>
<proteinExistence type="predicted"/>
<gene>
    <name evidence="1" type="ORF">XELAEV_18026101mg</name>
</gene>
<name>A0A974HIZ4_XENLA</name>
<sequence>MFFFPPTLSDLQSFSISFLSSAFSEYLICRLYRDRQLFYQVSLTSQSLIFVCVLSRTLENNEQSMADAGSAAGRASAIFFLSLRWVIKSKILYLVICKRLQCFVETFDFTVNKLFALKEFLYLRIVMYSSSIWHNTVSVPSSPGVVVESWTFRHPKTRGRLAKEECVQRPPQCSLGTSLFCRPLVLVLHSMSMKCNGPGVSLK</sequence>
<reference evidence="2" key="1">
    <citation type="journal article" date="2016" name="Nature">
        <title>Genome evolution in the allotetraploid frog Xenopus laevis.</title>
        <authorList>
            <person name="Session A.M."/>
            <person name="Uno Y."/>
            <person name="Kwon T."/>
            <person name="Chapman J.A."/>
            <person name="Toyoda A."/>
            <person name="Takahashi S."/>
            <person name="Fukui A."/>
            <person name="Hikosaka A."/>
            <person name="Suzuki A."/>
            <person name="Kondo M."/>
            <person name="van Heeringen S.J."/>
            <person name="Quigley I."/>
            <person name="Heinz S."/>
            <person name="Ogino H."/>
            <person name="Ochi H."/>
            <person name="Hellsten U."/>
            <person name="Lyons J.B."/>
            <person name="Simakov O."/>
            <person name="Putnam N."/>
            <person name="Stites J."/>
            <person name="Kuroki Y."/>
            <person name="Tanaka T."/>
            <person name="Michiue T."/>
            <person name="Watanabe M."/>
            <person name="Bogdanovic O."/>
            <person name="Lister R."/>
            <person name="Georgiou G."/>
            <person name="Paranjpe S.S."/>
            <person name="van Kruijsbergen I."/>
            <person name="Shu S."/>
            <person name="Carlson J."/>
            <person name="Kinoshita T."/>
            <person name="Ohta Y."/>
            <person name="Mawaribuchi S."/>
            <person name="Jenkins J."/>
            <person name="Grimwood J."/>
            <person name="Schmutz J."/>
            <person name="Mitros T."/>
            <person name="Mozaffari S.V."/>
            <person name="Suzuki Y."/>
            <person name="Haramoto Y."/>
            <person name="Yamamoto T.S."/>
            <person name="Takagi C."/>
            <person name="Heald R."/>
            <person name="Miller K."/>
            <person name="Haudenschild C."/>
            <person name="Kitzman J."/>
            <person name="Nakayama T."/>
            <person name="Izutsu Y."/>
            <person name="Robert J."/>
            <person name="Fortriede J."/>
            <person name="Burns K."/>
            <person name="Lotay V."/>
            <person name="Karimi K."/>
            <person name="Yasuoka Y."/>
            <person name="Dichmann D.S."/>
            <person name="Flajnik M.F."/>
            <person name="Houston D.W."/>
            <person name="Shendure J."/>
            <person name="DuPasquier L."/>
            <person name="Vize P.D."/>
            <person name="Zorn A.M."/>
            <person name="Ito M."/>
            <person name="Marcotte E.M."/>
            <person name="Wallingford J.B."/>
            <person name="Ito Y."/>
            <person name="Asashima M."/>
            <person name="Ueno N."/>
            <person name="Matsuda Y."/>
            <person name="Veenstra G.J."/>
            <person name="Fujiyama A."/>
            <person name="Harland R.M."/>
            <person name="Taira M."/>
            <person name="Rokhsar D.S."/>
        </authorList>
    </citation>
    <scope>NUCLEOTIDE SEQUENCE [LARGE SCALE GENOMIC DNA]</scope>
    <source>
        <strain evidence="2">J</strain>
    </source>
</reference>
<evidence type="ECO:0000313" key="1">
    <source>
        <dbReference type="EMBL" id="OCT79291.1"/>
    </source>
</evidence>
<protein>
    <submittedName>
        <fullName evidence="1">Uncharacterized protein</fullName>
    </submittedName>
</protein>
<dbReference type="EMBL" id="CM004474">
    <property type="protein sequence ID" value="OCT79291.1"/>
    <property type="molecule type" value="Genomic_DNA"/>
</dbReference>
<dbReference type="Proteomes" id="UP000694892">
    <property type="component" value="Chromosome 5L"/>
</dbReference>
<accession>A0A974HIZ4</accession>
<dbReference type="AlphaFoldDB" id="A0A974HIZ4"/>
<evidence type="ECO:0000313" key="2">
    <source>
        <dbReference type="Proteomes" id="UP000694892"/>
    </source>
</evidence>